<dbReference type="Gene3D" id="3.30.1380.10">
    <property type="match status" value="1"/>
</dbReference>
<dbReference type="CDD" id="cd14852">
    <property type="entry name" value="LD-carboxypeptidase"/>
    <property type="match status" value="1"/>
</dbReference>
<dbReference type="RefSeq" id="WP_233511357.1">
    <property type="nucleotide sequence ID" value="NZ_JAKVPQ010000009.1"/>
</dbReference>
<organism evidence="3 4">
    <name type="scientific">Amedibacillus hominis</name>
    <dbReference type="NCBI Taxonomy" id="2897776"/>
    <lineage>
        <taxon>Bacteria</taxon>
        <taxon>Bacillati</taxon>
        <taxon>Bacillota</taxon>
        <taxon>Erysipelotrichia</taxon>
        <taxon>Erysipelotrichales</taxon>
        <taxon>Erysipelotrichaceae</taxon>
        <taxon>Amedibacillus</taxon>
    </lineage>
</organism>
<sequence>MRKRSKNRKLKIMICLLIFLIIIAILGIYFYYDFRNKKIYEEMNIQFIENKVIEYGDKDATSKKLVKNVKGAILKYPEIDVMKVGKQKLLYQLEDNKITKEIQTEIEIKDTKRPEIILKKSKITLPYGADFNMASNIKQVKDVVDGNIPYNENKEKNSYWFEGNIDAEKAGTYPCKVIAVDKNGNKAEKSFEVIIEEKQIDEYPSKQSNNKQQEPSETNQPYYVNGILVVNKHHALPRDYGYGNDETAYSALLQLQQAAADNGFSIPLLSGYRSYDYQSDLYNQYVARDGVEAADRYSARPGYSEHQTGLAFDIGSIDNNYGYTPAGQWLAQNAHTYGFIIRYPEGKESITGYMYEPWHVRYLGKDVAQQVYASGLTLEEFLQIN</sequence>
<proteinExistence type="predicted"/>
<dbReference type="PANTHER" id="PTHR34385">
    <property type="entry name" value="D-ALANYL-D-ALANINE CARBOXYPEPTIDASE"/>
    <property type="match status" value="1"/>
</dbReference>
<dbReference type="Proteomes" id="UP001202402">
    <property type="component" value="Unassembled WGS sequence"/>
</dbReference>
<keyword evidence="1" id="KW-0472">Membrane</keyword>
<reference evidence="3 4" key="1">
    <citation type="submission" date="2022-02" db="EMBL/GenBank/DDBJ databases">
        <title>Genome of Erysipelotrichaceae sp. nov. NSJ-176 isolated from human feces.</title>
        <authorList>
            <person name="Abdugheni R."/>
        </authorList>
    </citation>
    <scope>NUCLEOTIDE SEQUENCE [LARGE SCALE GENOMIC DNA]</scope>
    <source>
        <strain evidence="3 4">NSJ-176</strain>
    </source>
</reference>
<evidence type="ECO:0000313" key="3">
    <source>
        <dbReference type="EMBL" id="MCH4285887.1"/>
    </source>
</evidence>
<accession>A0ABS9R8B9</accession>
<evidence type="ECO:0000313" key="4">
    <source>
        <dbReference type="Proteomes" id="UP001202402"/>
    </source>
</evidence>
<dbReference type="EMBL" id="JAKVPQ010000009">
    <property type="protein sequence ID" value="MCH4285887.1"/>
    <property type="molecule type" value="Genomic_DNA"/>
</dbReference>
<feature type="domain" description="D-alanyl-D-alanine carboxypeptidase-like core" evidence="2">
    <location>
        <begin position="246"/>
        <end position="365"/>
    </location>
</feature>
<dbReference type="InterPro" id="IPR052179">
    <property type="entry name" value="DD-CPase-like"/>
</dbReference>
<keyword evidence="1" id="KW-1133">Transmembrane helix</keyword>
<dbReference type="SUPFAM" id="SSF55166">
    <property type="entry name" value="Hedgehog/DD-peptidase"/>
    <property type="match status" value="1"/>
</dbReference>
<evidence type="ECO:0000259" key="2">
    <source>
        <dbReference type="Pfam" id="PF02557"/>
    </source>
</evidence>
<gene>
    <name evidence="3" type="ORF">LQE99_12205</name>
</gene>
<keyword evidence="1" id="KW-0812">Transmembrane</keyword>
<dbReference type="InterPro" id="IPR009045">
    <property type="entry name" value="Zn_M74/Hedgehog-like"/>
</dbReference>
<protein>
    <submittedName>
        <fullName evidence="3">M15 family metallopeptidase</fullName>
    </submittedName>
</protein>
<keyword evidence="4" id="KW-1185">Reference proteome</keyword>
<dbReference type="InterPro" id="IPR013783">
    <property type="entry name" value="Ig-like_fold"/>
</dbReference>
<feature type="transmembrane region" description="Helical" evidence="1">
    <location>
        <begin position="12"/>
        <end position="32"/>
    </location>
</feature>
<dbReference type="InterPro" id="IPR058193">
    <property type="entry name" value="VanY/YodJ_core_dom"/>
</dbReference>
<dbReference type="PANTHER" id="PTHR34385:SF1">
    <property type="entry name" value="PEPTIDOGLYCAN L-ALANYL-D-GLUTAMATE ENDOPEPTIDASE CWLK"/>
    <property type="match status" value="1"/>
</dbReference>
<name>A0ABS9R8B9_9FIRM</name>
<evidence type="ECO:0000256" key="1">
    <source>
        <dbReference type="SAM" id="Phobius"/>
    </source>
</evidence>
<dbReference type="Gene3D" id="2.60.40.10">
    <property type="entry name" value="Immunoglobulins"/>
    <property type="match status" value="1"/>
</dbReference>
<dbReference type="InterPro" id="IPR003709">
    <property type="entry name" value="VanY-like_core_dom"/>
</dbReference>
<dbReference type="Pfam" id="PF02557">
    <property type="entry name" value="VanY"/>
    <property type="match status" value="1"/>
</dbReference>
<comment type="caution">
    <text evidence="3">The sequence shown here is derived from an EMBL/GenBank/DDBJ whole genome shotgun (WGS) entry which is preliminary data.</text>
</comment>